<accession>A0A4D8PVC7</accession>
<sequence length="264" mass="27994">MYAFTYHRPKSVADAVALLGQFEDPKLLGGGQTLLPTLKQRLARPTDLIDLGQIPELQGIREEAGGLTVGAFTRHAQVAHSETVQRVIPALASLAEGIGDRQVRNMGTLGGSICNADPSADYPAAVVALKATVRTDRREIAGDDFFTGMFETALEPGEIVTAVHFQKPDKAAYAKFRNPASRYAIVGVFVAVFGSEVRVAVTGAGPSVFRADDMEAALAQDFRADALNGASVSADGLNADIHASADYRAHLVRVMARRAVEACG</sequence>
<dbReference type="SMART" id="SM01092">
    <property type="entry name" value="CO_deh_flav_C"/>
    <property type="match status" value="1"/>
</dbReference>
<dbReference type="InterPro" id="IPR016169">
    <property type="entry name" value="FAD-bd_PCMH_sub2"/>
</dbReference>
<dbReference type="InterPro" id="IPR005107">
    <property type="entry name" value="CO_DH_flav_C"/>
</dbReference>
<evidence type="ECO:0000259" key="4">
    <source>
        <dbReference type="PROSITE" id="PS51387"/>
    </source>
</evidence>
<keyword evidence="1" id="KW-0285">Flavoprotein</keyword>
<keyword evidence="2" id="KW-0274">FAD</keyword>
<dbReference type="GO" id="GO:0071949">
    <property type="term" value="F:FAD binding"/>
    <property type="evidence" value="ECO:0007669"/>
    <property type="project" value="InterPro"/>
</dbReference>
<dbReference type="InterPro" id="IPR036683">
    <property type="entry name" value="CO_DH_flav_C_dom_sf"/>
</dbReference>
<dbReference type="Gene3D" id="3.30.465.10">
    <property type="match status" value="1"/>
</dbReference>
<evidence type="ECO:0000313" key="6">
    <source>
        <dbReference type="Proteomes" id="UP000298596"/>
    </source>
</evidence>
<dbReference type="PROSITE" id="PS51387">
    <property type="entry name" value="FAD_PCMH"/>
    <property type="match status" value="1"/>
</dbReference>
<dbReference type="InterPro" id="IPR002346">
    <property type="entry name" value="Mopterin_DH_FAD-bd"/>
</dbReference>
<name>A0A4D8PVC7_AZOBR</name>
<dbReference type="AlphaFoldDB" id="A0A4D8PVC7"/>
<organism evidence="5 6">
    <name type="scientific">Azospirillum brasilense</name>
    <dbReference type="NCBI Taxonomy" id="192"/>
    <lineage>
        <taxon>Bacteria</taxon>
        <taxon>Pseudomonadati</taxon>
        <taxon>Pseudomonadota</taxon>
        <taxon>Alphaproteobacteria</taxon>
        <taxon>Rhodospirillales</taxon>
        <taxon>Azospirillaceae</taxon>
        <taxon>Azospirillum</taxon>
    </lineage>
</organism>
<reference evidence="5 6" key="1">
    <citation type="submission" date="2018-09" db="EMBL/GenBank/DDBJ databases">
        <title>Whole genome based analysis of evolution and adaptive divergence in Indian and Brazilian strains of Azospirillum brasilense.</title>
        <authorList>
            <person name="Singh C."/>
            <person name="Tripathi A.K."/>
        </authorList>
    </citation>
    <scope>NUCLEOTIDE SEQUENCE [LARGE SCALE GENOMIC DNA]</scope>
    <source>
        <strain evidence="5 6">MTCC4036</strain>
    </source>
</reference>
<dbReference type="FunFam" id="3.30.465.10:FF:000017">
    <property type="entry name" value="Xanthine dehydrogenase, FAD binding subunit"/>
    <property type="match status" value="1"/>
</dbReference>
<dbReference type="InterPro" id="IPR016167">
    <property type="entry name" value="FAD-bd_PCMH_sub1"/>
</dbReference>
<dbReference type="SUPFAM" id="SSF55447">
    <property type="entry name" value="CO dehydrogenase flavoprotein C-terminal domain-like"/>
    <property type="match status" value="1"/>
</dbReference>
<dbReference type="Proteomes" id="UP000298596">
    <property type="component" value="Chromosome"/>
</dbReference>
<dbReference type="InterPro" id="IPR036318">
    <property type="entry name" value="FAD-bd_PCMH-like_sf"/>
</dbReference>
<protein>
    <submittedName>
        <fullName evidence="5">Xanthine dehydrogenase family protein subunit M</fullName>
    </submittedName>
</protein>
<evidence type="ECO:0000313" key="5">
    <source>
        <dbReference type="EMBL" id="QCO01455.1"/>
    </source>
</evidence>
<proteinExistence type="predicted"/>
<dbReference type="PANTHER" id="PTHR42659:SF2">
    <property type="entry name" value="XANTHINE DEHYDROGENASE SUBUNIT C-RELATED"/>
    <property type="match status" value="1"/>
</dbReference>
<gene>
    <name evidence="5" type="ORF">D3867_05015</name>
</gene>
<dbReference type="SUPFAM" id="SSF56176">
    <property type="entry name" value="FAD-binding/transporter-associated domain-like"/>
    <property type="match status" value="1"/>
</dbReference>
<dbReference type="Pfam" id="PF00941">
    <property type="entry name" value="FAD_binding_5"/>
    <property type="match status" value="1"/>
</dbReference>
<evidence type="ECO:0000256" key="2">
    <source>
        <dbReference type="ARBA" id="ARBA00022827"/>
    </source>
</evidence>
<dbReference type="InterPro" id="IPR051312">
    <property type="entry name" value="Diverse_Substr_Oxidored"/>
</dbReference>
<evidence type="ECO:0000256" key="1">
    <source>
        <dbReference type="ARBA" id="ARBA00022630"/>
    </source>
</evidence>
<dbReference type="Gene3D" id="3.30.390.50">
    <property type="entry name" value="CO dehydrogenase flavoprotein, C-terminal domain"/>
    <property type="match status" value="1"/>
</dbReference>
<dbReference type="Pfam" id="PF03450">
    <property type="entry name" value="CO_deh_flav_C"/>
    <property type="match status" value="1"/>
</dbReference>
<dbReference type="Gene3D" id="3.30.43.10">
    <property type="entry name" value="Uridine Diphospho-n-acetylenolpyruvylglucosamine Reductase, domain 2"/>
    <property type="match status" value="1"/>
</dbReference>
<feature type="domain" description="FAD-binding PCMH-type" evidence="4">
    <location>
        <begin position="1"/>
        <end position="170"/>
    </location>
</feature>
<dbReference type="GO" id="GO:0016491">
    <property type="term" value="F:oxidoreductase activity"/>
    <property type="evidence" value="ECO:0007669"/>
    <property type="project" value="UniProtKB-KW"/>
</dbReference>
<dbReference type="InterPro" id="IPR016166">
    <property type="entry name" value="FAD-bd_PCMH"/>
</dbReference>
<evidence type="ECO:0000256" key="3">
    <source>
        <dbReference type="ARBA" id="ARBA00023002"/>
    </source>
</evidence>
<dbReference type="PANTHER" id="PTHR42659">
    <property type="entry name" value="XANTHINE DEHYDROGENASE SUBUNIT C-RELATED"/>
    <property type="match status" value="1"/>
</dbReference>
<dbReference type="EMBL" id="CP032330">
    <property type="protein sequence ID" value="QCO01455.1"/>
    <property type="molecule type" value="Genomic_DNA"/>
</dbReference>
<keyword evidence="3" id="KW-0560">Oxidoreductase</keyword>